<dbReference type="InterPro" id="IPR017853">
    <property type="entry name" value="GH"/>
</dbReference>
<keyword evidence="3" id="KW-0326">Glycosidase</keyword>
<dbReference type="RefSeq" id="XP_052947225.1">
    <property type="nucleotide sequence ID" value="XM_053092388.1"/>
</dbReference>
<keyword evidence="9" id="KW-1185">Reference proteome</keyword>
<comment type="caution">
    <text evidence="8">The sequence shown here is derived from an EMBL/GenBank/DDBJ whole genome shotgun (WGS) entry which is preliminary data.</text>
</comment>
<sequence length="434" mass="49221">MRTSTLLTLLSSLLPIAIQQVAAAPLAERGVNVGWPYGSQKIRGVNLGGWLLLEPWITPSLFRATNNDGIVDEYTFCQYQDRGVASAALKNHWETFIVENDIKWLSEAGLNHIRIPIGFWAYDVSGGEPYIQGAAEYLDRAIGWARKYNVKVILDLHGAPGSQNGFDNSGVRGAANWATNSNNVYRAKKVVETLSRKYSDPYYWQVVTMLALLNEPATFQNDQLLQTTRQYWYDAYGAARYPWVPEGSASKSGLALVISDGFQPLNTFNGFMTEPNFESVFIDTHNYQVFNDDYQTWDQNRHIRGICDRAKTYAQSPLWLMVGEWSLASTDCAFWLNGRGIGARYDGTYPYSPRVGSCQGKSGKGGDFSQDYKNFLRRFWDVQTQSYEANGQGWVFWTWKTEEAAEWSYQTGLINGWIPYNPNEHLTSYQQVCN</sequence>
<feature type="chain" id="PRO_5041233800" description="glucan 1,3-beta-glucosidase" evidence="7">
    <location>
        <begin position="24"/>
        <end position="434"/>
    </location>
</feature>
<dbReference type="PANTHER" id="PTHR31297:SF42">
    <property type="entry name" value="GLYCOSIDE HYDROLASE FAMILY 5 DOMAIN-CONTAINING PROTEIN"/>
    <property type="match status" value="1"/>
</dbReference>
<accession>A0AA38HAQ3</accession>
<evidence type="ECO:0000256" key="3">
    <source>
        <dbReference type="ARBA" id="ARBA00023295"/>
    </source>
</evidence>
<dbReference type="Proteomes" id="UP001164286">
    <property type="component" value="Unassembled WGS sequence"/>
</dbReference>
<dbReference type="GO" id="GO:0009251">
    <property type="term" value="P:glucan catabolic process"/>
    <property type="evidence" value="ECO:0007669"/>
    <property type="project" value="TreeGrafter"/>
</dbReference>
<evidence type="ECO:0000313" key="8">
    <source>
        <dbReference type="EMBL" id="KAI9637448.1"/>
    </source>
</evidence>
<dbReference type="PANTHER" id="PTHR31297">
    <property type="entry name" value="GLUCAN ENDO-1,6-BETA-GLUCOSIDASE B"/>
    <property type="match status" value="1"/>
</dbReference>
<evidence type="ECO:0000256" key="2">
    <source>
        <dbReference type="ARBA" id="ARBA00022801"/>
    </source>
</evidence>
<proteinExistence type="inferred from homology"/>
<comment type="catalytic activity">
    <reaction evidence="5">
        <text>Successive hydrolysis of beta-D-glucose units from the non-reducing ends of (1-&gt;3)-beta-D-glucans, releasing alpha-glucose.</text>
        <dbReference type="EC" id="3.2.1.58"/>
    </reaction>
</comment>
<dbReference type="InterPro" id="IPR050386">
    <property type="entry name" value="Glycosyl_hydrolase_5"/>
</dbReference>
<dbReference type="EC" id="3.2.1.58" evidence="6"/>
<protein>
    <recommendedName>
        <fullName evidence="6">glucan 1,3-beta-glucosidase</fullName>
        <ecNumber evidence="6">3.2.1.58</ecNumber>
    </recommendedName>
</protein>
<dbReference type="FunFam" id="3.20.20.80:FF:000033">
    <property type="entry name" value="Glucan 1,3-beta-glucosidase A"/>
    <property type="match status" value="1"/>
</dbReference>
<dbReference type="GO" id="GO:0004338">
    <property type="term" value="F:glucan exo-1,3-beta-glucosidase activity"/>
    <property type="evidence" value="ECO:0007669"/>
    <property type="project" value="UniProtKB-EC"/>
</dbReference>
<evidence type="ECO:0000256" key="4">
    <source>
        <dbReference type="ARBA" id="ARBA00023316"/>
    </source>
</evidence>
<dbReference type="AlphaFoldDB" id="A0AA38HAQ3"/>
<name>A0AA38HAQ3_9TREE</name>
<gene>
    <name evidence="8" type="ORF">MKK02DRAFT_43369</name>
</gene>
<keyword evidence="4" id="KW-0961">Cell wall biogenesis/degradation</keyword>
<evidence type="ECO:0000256" key="7">
    <source>
        <dbReference type="SAM" id="SignalP"/>
    </source>
</evidence>
<comment type="similarity">
    <text evidence="1">Belongs to the glycosyl hydrolase 5 (cellulase A) family.</text>
</comment>
<dbReference type="Gene3D" id="3.20.20.80">
    <property type="entry name" value="Glycosidases"/>
    <property type="match status" value="1"/>
</dbReference>
<dbReference type="GeneID" id="77731593"/>
<evidence type="ECO:0000256" key="6">
    <source>
        <dbReference type="ARBA" id="ARBA00038929"/>
    </source>
</evidence>
<reference evidence="8" key="1">
    <citation type="journal article" date="2022" name="G3 (Bethesda)">
        <title>High quality genome of the basidiomycete yeast Dioszegia hungarica PDD-24b-2 isolated from cloud water.</title>
        <authorList>
            <person name="Jarrige D."/>
            <person name="Haridas S."/>
            <person name="Bleykasten-Grosshans C."/>
            <person name="Joly M."/>
            <person name="Nadalig T."/>
            <person name="Sancelme M."/>
            <person name="Vuilleumier S."/>
            <person name="Grigoriev I.V."/>
            <person name="Amato P."/>
            <person name="Bringel F."/>
        </authorList>
    </citation>
    <scope>NUCLEOTIDE SEQUENCE</scope>
    <source>
        <strain evidence="8">PDD-24b-2</strain>
    </source>
</reference>
<dbReference type="GO" id="GO:0071555">
    <property type="term" value="P:cell wall organization"/>
    <property type="evidence" value="ECO:0007669"/>
    <property type="project" value="UniProtKB-KW"/>
</dbReference>
<feature type="signal peptide" evidence="7">
    <location>
        <begin position="1"/>
        <end position="23"/>
    </location>
</feature>
<organism evidence="8 9">
    <name type="scientific">Dioszegia hungarica</name>
    <dbReference type="NCBI Taxonomy" id="4972"/>
    <lineage>
        <taxon>Eukaryota</taxon>
        <taxon>Fungi</taxon>
        <taxon>Dikarya</taxon>
        <taxon>Basidiomycota</taxon>
        <taxon>Agaricomycotina</taxon>
        <taxon>Tremellomycetes</taxon>
        <taxon>Tremellales</taxon>
        <taxon>Bulleribasidiaceae</taxon>
        <taxon>Dioszegia</taxon>
    </lineage>
</organism>
<dbReference type="SUPFAM" id="SSF51445">
    <property type="entry name" value="(Trans)glycosidases"/>
    <property type="match status" value="1"/>
</dbReference>
<evidence type="ECO:0000256" key="5">
    <source>
        <dbReference type="ARBA" id="ARBA00036824"/>
    </source>
</evidence>
<dbReference type="GO" id="GO:0009986">
    <property type="term" value="C:cell surface"/>
    <property type="evidence" value="ECO:0007669"/>
    <property type="project" value="TreeGrafter"/>
</dbReference>
<evidence type="ECO:0000256" key="1">
    <source>
        <dbReference type="ARBA" id="ARBA00005641"/>
    </source>
</evidence>
<dbReference type="GO" id="GO:0005576">
    <property type="term" value="C:extracellular region"/>
    <property type="evidence" value="ECO:0007669"/>
    <property type="project" value="TreeGrafter"/>
</dbReference>
<keyword evidence="7" id="KW-0732">Signal</keyword>
<dbReference type="EMBL" id="JAKWFO010000004">
    <property type="protein sequence ID" value="KAI9637448.1"/>
    <property type="molecule type" value="Genomic_DNA"/>
</dbReference>
<evidence type="ECO:0000313" key="9">
    <source>
        <dbReference type="Proteomes" id="UP001164286"/>
    </source>
</evidence>
<keyword evidence="2" id="KW-0378">Hydrolase</keyword>